<proteinExistence type="predicted"/>
<accession>A0A6A6E7D7</accession>
<evidence type="ECO:0000256" key="1">
    <source>
        <dbReference type="SAM" id="MobiDB-lite"/>
    </source>
</evidence>
<feature type="region of interest" description="Disordered" evidence="1">
    <location>
        <begin position="1"/>
        <end position="61"/>
    </location>
</feature>
<reference evidence="2" key="1">
    <citation type="journal article" date="2020" name="Stud. Mycol.">
        <title>101 Dothideomycetes genomes: a test case for predicting lifestyles and emergence of pathogens.</title>
        <authorList>
            <person name="Haridas S."/>
            <person name="Albert R."/>
            <person name="Binder M."/>
            <person name="Bloem J."/>
            <person name="Labutti K."/>
            <person name="Salamov A."/>
            <person name="Andreopoulos B."/>
            <person name="Baker S."/>
            <person name="Barry K."/>
            <person name="Bills G."/>
            <person name="Bluhm B."/>
            <person name="Cannon C."/>
            <person name="Castanera R."/>
            <person name="Culley D."/>
            <person name="Daum C."/>
            <person name="Ezra D."/>
            <person name="Gonzalez J."/>
            <person name="Henrissat B."/>
            <person name="Kuo A."/>
            <person name="Liang C."/>
            <person name="Lipzen A."/>
            <person name="Lutzoni F."/>
            <person name="Magnuson J."/>
            <person name="Mondo S."/>
            <person name="Nolan M."/>
            <person name="Ohm R."/>
            <person name="Pangilinan J."/>
            <person name="Park H.-J."/>
            <person name="Ramirez L."/>
            <person name="Alfaro M."/>
            <person name="Sun H."/>
            <person name="Tritt A."/>
            <person name="Yoshinaga Y."/>
            <person name="Zwiers L.-H."/>
            <person name="Turgeon B."/>
            <person name="Goodwin S."/>
            <person name="Spatafora J."/>
            <person name="Crous P."/>
            <person name="Grigoriev I."/>
        </authorList>
    </citation>
    <scope>NUCLEOTIDE SEQUENCE</scope>
    <source>
        <strain evidence="2">CBS 207.26</strain>
    </source>
</reference>
<dbReference type="EMBL" id="ML994628">
    <property type="protein sequence ID" value="KAF2187083.1"/>
    <property type="molecule type" value="Genomic_DNA"/>
</dbReference>
<dbReference type="Proteomes" id="UP000800200">
    <property type="component" value="Unassembled WGS sequence"/>
</dbReference>
<name>A0A6A6E7D7_9PEZI</name>
<dbReference type="AlphaFoldDB" id="A0A6A6E7D7"/>
<evidence type="ECO:0000313" key="3">
    <source>
        <dbReference type="Proteomes" id="UP000800200"/>
    </source>
</evidence>
<organism evidence="2 3">
    <name type="scientific">Zopfia rhizophila CBS 207.26</name>
    <dbReference type="NCBI Taxonomy" id="1314779"/>
    <lineage>
        <taxon>Eukaryota</taxon>
        <taxon>Fungi</taxon>
        <taxon>Dikarya</taxon>
        <taxon>Ascomycota</taxon>
        <taxon>Pezizomycotina</taxon>
        <taxon>Dothideomycetes</taxon>
        <taxon>Dothideomycetes incertae sedis</taxon>
        <taxon>Zopfiaceae</taxon>
        <taxon>Zopfia</taxon>
    </lineage>
</organism>
<evidence type="ECO:0000313" key="2">
    <source>
        <dbReference type="EMBL" id="KAF2187083.1"/>
    </source>
</evidence>
<protein>
    <submittedName>
        <fullName evidence="2">Uncharacterized protein</fullName>
    </submittedName>
</protein>
<keyword evidence="3" id="KW-1185">Reference proteome</keyword>
<sequence length="122" mass="13486">MDKNSFDEDDMEGLSPDDTSPSESQEDQEVPPPGASPIASSSNPRKRRASAEPSAQPNSKKGFKRDFLRYCCQCLNGPWLHNTYSDCMNCSHRLCNGCTQNVNVHDEEGMGLGMEFAHQMGV</sequence>
<gene>
    <name evidence="2" type="ORF">K469DRAFT_705641</name>
</gene>